<accession>A0A1Q8TCA2</accession>
<dbReference type="NCBIfam" id="TIGR02550">
    <property type="entry name" value="flagell_flgL"/>
    <property type="match status" value="1"/>
</dbReference>
<evidence type="ECO:0000313" key="7">
    <source>
        <dbReference type="EMBL" id="OLO11313.1"/>
    </source>
</evidence>
<dbReference type="InterPro" id="IPR001492">
    <property type="entry name" value="Flagellin"/>
</dbReference>
<keyword evidence="5" id="KW-0975">Bacterial flagellum</keyword>
<keyword evidence="7" id="KW-0966">Cell projection</keyword>
<comment type="similarity">
    <text evidence="3">Belongs to the bacterial flagellin family.</text>
</comment>
<comment type="subcellular location">
    <subcellularLocation>
        <location evidence="1">Bacterial flagellum</location>
    </subcellularLocation>
    <subcellularLocation>
        <location evidence="2">Secreted</location>
    </subcellularLocation>
</comment>
<name>A0A1Q8TCA2_9GAMM</name>
<evidence type="ECO:0000256" key="5">
    <source>
        <dbReference type="ARBA" id="ARBA00023143"/>
    </source>
</evidence>
<dbReference type="InterPro" id="IPR001029">
    <property type="entry name" value="Flagellin_N"/>
</dbReference>
<comment type="caution">
    <text evidence="7">The sequence shown here is derived from an EMBL/GenBank/DDBJ whole genome shotgun (WGS) entry which is preliminary data.</text>
</comment>
<keyword evidence="4" id="KW-0964">Secreted</keyword>
<evidence type="ECO:0000313" key="8">
    <source>
        <dbReference type="Proteomes" id="UP000186806"/>
    </source>
</evidence>
<evidence type="ECO:0000256" key="3">
    <source>
        <dbReference type="ARBA" id="ARBA00005709"/>
    </source>
</evidence>
<keyword evidence="8" id="KW-1185">Reference proteome</keyword>
<evidence type="ECO:0000256" key="4">
    <source>
        <dbReference type="ARBA" id="ARBA00022525"/>
    </source>
</evidence>
<dbReference type="SUPFAM" id="SSF64518">
    <property type="entry name" value="Phase 1 flagellin"/>
    <property type="match status" value="1"/>
</dbReference>
<dbReference type="STRING" id="223900.GCA_000821045_01110"/>
<dbReference type="PANTHER" id="PTHR42792:SF1">
    <property type="entry name" value="FLAGELLAR HOOK-ASSOCIATED PROTEIN 3"/>
    <property type="match status" value="1"/>
</dbReference>
<dbReference type="Proteomes" id="UP000186806">
    <property type="component" value="Unassembled WGS sequence"/>
</dbReference>
<reference evidence="7 8" key="1">
    <citation type="submission" date="2016-12" db="EMBL/GenBank/DDBJ databases">
        <title>Draft genome sequences of strains Salinicola socius SMB35, Salinicola sp. MH3R3-1 and Chromohalobacter sp. SMB17 from the Verkhnekamsk potash mining region of Russia.</title>
        <authorList>
            <person name="Mavrodi D.V."/>
            <person name="Olsson B.E."/>
            <person name="Korsakova E.S."/>
            <person name="Pyankova A."/>
            <person name="Mavrodi O.V."/>
            <person name="Plotnikova E.G."/>
        </authorList>
    </citation>
    <scope>NUCLEOTIDE SEQUENCE [LARGE SCALE GENOMIC DNA]</scope>
    <source>
        <strain evidence="7 8">SMB17</strain>
    </source>
</reference>
<dbReference type="GO" id="GO:0005576">
    <property type="term" value="C:extracellular region"/>
    <property type="evidence" value="ECO:0007669"/>
    <property type="project" value="UniProtKB-SubCell"/>
</dbReference>
<dbReference type="EMBL" id="MSDQ01000024">
    <property type="protein sequence ID" value="OLO11313.1"/>
    <property type="molecule type" value="Genomic_DNA"/>
</dbReference>
<keyword evidence="7" id="KW-0282">Flagellum</keyword>
<dbReference type="RefSeq" id="WP_075369209.1">
    <property type="nucleotide sequence ID" value="NZ_MSDQ01000024.1"/>
</dbReference>
<dbReference type="GO" id="GO:0009424">
    <property type="term" value="C:bacterial-type flagellum hook"/>
    <property type="evidence" value="ECO:0007669"/>
    <property type="project" value="InterPro"/>
</dbReference>
<feature type="domain" description="Flagellin N-terminal" evidence="6">
    <location>
        <begin position="3"/>
        <end position="140"/>
    </location>
</feature>
<protein>
    <submittedName>
        <fullName evidence="7">Flagellar biosynthesis protein FlgL</fullName>
    </submittedName>
</protein>
<dbReference type="PANTHER" id="PTHR42792">
    <property type="entry name" value="FLAGELLIN"/>
    <property type="match status" value="1"/>
</dbReference>
<dbReference type="Gene3D" id="1.20.1330.10">
    <property type="entry name" value="f41 fragment of flagellin, N-terminal domain"/>
    <property type="match status" value="2"/>
</dbReference>
<dbReference type="GO" id="GO:0071973">
    <property type="term" value="P:bacterial-type flagellum-dependent cell motility"/>
    <property type="evidence" value="ECO:0007669"/>
    <property type="project" value="InterPro"/>
</dbReference>
<proteinExistence type="inferred from homology"/>
<gene>
    <name evidence="7" type="ORF">BTW10_09460</name>
</gene>
<evidence type="ECO:0000256" key="1">
    <source>
        <dbReference type="ARBA" id="ARBA00004365"/>
    </source>
</evidence>
<evidence type="ECO:0000259" key="6">
    <source>
        <dbReference type="Pfam" id="PF00669"/>
    </source>
</evidence>
<dbReference type="AlphaFoldDB" id="A0A1Q8TCA2"/>
<dbReference type="Pfam" id="PF00669">
    <property type="entry name" value="Flagellin_N"/>
    <property type="match status" value="1"/>
</dbReference>
<sequence length="416" mass="43996">MRISTVTMYEQGVSAMNRQQADFADVGQQIASGKRVVNPSDDPRAASRAVGVSQSLAVNAQQESSRVTARNSLSQEESVLNSVSDAIGSAKSLVVQAGNGTLSDADRESLASDLEGAYETLIGLGNTTDGNGTYLFSGYQDNAKAFSRTDAGDNVDTIDYEGDQGVKQQKIDAERSMNTSDTGSDVFMKFSSGSEYIAEATGKVDGSGDNTGTVTFSGPDVRDAADPAKGESFDITFNGDGTYNIASSGPEFTDQNNVAYTDGETIEFGGLALTMEGEPADGDTLSVTPGGDMDEEQASLFKTIGDTINALRQPVETDADQAALDNTLSTASRKLDASLDNVLTTRASVGARMNELNALDDVGGNREIAYEQTRSDLVDLDYNSAISDYMLSQVGLQASQKSFADIQQMSLFQYLN</sequence>
<dbReference type="InterPro" id="IPR013384">
    <property type="entry name" value="Flagell_FlgL"/>
</dbReference>
<evidence type="ECO:0000256" key="2">
    <source>
        <dbReference type="ARBA" id="ARBA00004613"/>
    </source>
</evidence>
<keyword evidence="7" id="KW-0969">Cilium</keyword>
<organism evidence="7 8">
    <name type="scientific">Chromohalobacter japonicus</name>
    <dbReference type="NCBI Taxonomy" id="223900"/>
    <lineage>
        <taxon>Bacteria</taxon>
        <taxon>Pseudomonadati</taxon>
        <taxon>Pseudomonadota</taxon>
        <taxon>Gammaproteobacteria</taxon>
        <taxon>Oceanospirillales</taxon>
        <taxon>Halomonadaceae</taxon>
        <taxon>Chromohalobacter</taxon>
    </lineage>
</organism>
<dbReference type="GO" id="GO:0005198">
    <property type="term" value="F:structural molecule activity"/>
    <property type="evidence" value="ECO:0007669"/>
    <property type="project" value="InterPro"/>
</dbReference>